<dbReference type="Proteomes" id="UP001056619">
    <property type="component" value="Plasmid plas1"/>
</dbReference>
<reference evidence="1 2" key="1">
    <citation type="submission" date="2022-06" db="EMBL/GenBank/DDBJ databases">
        <authorList>
            <person name="Liu G."/>
        </authorList>
    </citation>
    <scope>NUCLEOTIDE SEQUENCE [LARGE SCALE GENOMIC DNA]</scope>
    <source>
        <strain evidence="1 2">E4</strain>
        <plasmid evidence="1 2">plas1</plasmid>
    </source>
</reference>
<accession>A0ABY4UAI2</accession>
<geneLocation type="plasmid" evidence="1 2">
    <name>plas1</name>
</geneLocation>
<gene>
    <name evidence="1" type="ORF">NCF85_16440</name>
</gene>
<keyword evidence="1" id="KW-0614">Plasmid</keyword>
<sequence length="97" mass="11275">MIMVENSTVSGQLGFGFAVEKPAESWEPSPDEVREDAEAILASARAVTADNLWDMRTYRYNKVVFPQMTHWLPDDERNQLCFEFFRELERIEELMAA</sequence>
<protein>
    <submittedName>
        <fullName evidence="1">Uncharacterized protein</fullName>
    </submittedName>
</protein>
<evidence type="ECO:0000313" key="2">
    <source>
        <dbReference type="Proteomes" id="UP001056619"/>
    </source>
</evidence>
<proteinExistence type="predicted"/>
<organism evidence="1 2">
    <name type="scientific">Qipengyuania citrea</name>
    <dbReference type="NCBI Taxonomy" id="225971"/>
    <lineage>
        <taxon>Bacteria</taxon>
        <taxon>Pseudomonadati</taxon>
        <taxon>Pseudomonadota</taxon>
        <taxon>Alphaproteobacteria</taxon>
        <taxon>Sphingomonadales</taxon>
        <taxon>Erythrobacteraceae</taxon>
        <taxon>Qipengyuania</taxon>
    </lineage>
</organism>
<evidence type="ECO:0000313" key="1">
    <source>
        <dbReference type="EMBL" id="USA63070.1"/>
    </source>
</evidence>
<dbReference type="EMBL" id="CP098495">
    <property type="protein sequence ID" value="USA63070.1"/>
    <property type="molecule type" value="Genomic_DNA"/>
</dbReference>
<keyword evidence="2" id="KW-1185">Reference proteome</keyword>
<dbReference type="RefSeq" id="WP_301643211.1">
    <property type="nucleotide sequence ID" value="NZ_CP098495.1"/>
</dbReference>
<name>A0ABY4UAI2_9SPHN</name>